<evidence type="ECO:0000313" key="3">
    <source>
        <dbReference type="Proteomes" id="UP000239522"/>
    </source>
</evidence>
<dbReference type="Pfam" id="PF23728">
    <property type="entry name" value="Tubby_C_like"/>
    <property type="match status" value="1"/>
</dbReference>
<gene>
    <name evidence="2" type="ORF">BST83_17805</name>
</gene>
<sequence length="170" mass="20310">MKHYNNRLDVFNSHESIYNSQWFMDFGKFGSEVFNSEEKIIYSITKKFKFWKWKMVFTIKDNKENVLNLISQNNRKTIYSIDINEITYEIKTHYKKKKSIFKNGTKIAELDESFSNENFKECIKLQLLDKKDLEICFLLFSCLKIGDTEQSSKAILTSQKQLEPNQEPWS</sequence>
<accession>A0A2S7KKP7</accession>
<proteinExistence type="predicted"/>
<comment type="caution">
    <text evidence="2">The sequence shown here is derived from an EMBL/GenBank/DDBJ whole genome shotgun (WGS) entry which is preliminary data.</text>
</comment>
<evidence type="ECO:0000313" key="2">
    <source>
        <dbReference type="EMBL" id="PQB03170.1"/>
    </source>
</evidence>
<keyword evidence="3" id="KW-1185">Reference proteome</keyword>
<dbReference type="Proteomes" id="UP000239522">
    <property type="component" value="Unassembled WGS sequence"/>
</dbReference>
<dbReference type="AlphaFoldDB" id="A0A2S7KKP7"/>
<reference evidence="2 3" key="1">
    <citation type="submission" date="2016-11" db="EMBL/GenBank/DDBJ databases">
        <title>Trade-off between light-utilization and light-protection in marine flavobacteria.</title>
        <authorList>
            <person name="Kumagai Y."/>
        </authorList>
    </citation>
    <scope>NUCLEOTIDE SEQUENCE [LARGE SCALE GENOMIC DNA]</scope>
    <source>
        <strain evidence="2 3">ATCC 700397</strain>
    </source>
</reference>
<protein>
    <recommendedName>
        <fullName evidence="1">Tubby C-terminal domain-containing protein</fullName>
    </recommendedName>
</protein>
<name>A0A2S7KKP7_9FLAO</name>
<evidence type="ECO:0000259" key="1">
    <source>
        <dbReference type="Pfam" id="PF23728"/>
    </source>
</evidence>
<feature type="domain" description="Tubby C-terminal" evidence="1">
    <location>
        <begin position="32"/>
        <end position="140"/>
    </location>
</feature>
<dbReference type="EMBL" id="MQUA01000014">
    <property type="protein sequence ID" value="PQB03170.1"/>
    <property type="molecule type" value="Genomic_DNA"/>
</dbReference>
<organism evidence="2 3">
    <name type="scientific">Polaribacter filamentus</name>
    <dbReference type="NCBI Taxonomy" id="53483"/>
    <lineage>
        <taxon>Bacteria</taxon>
        <taxon>Pseudomonadati</taxon>
        <taxon>Bacteroidota</taxon>
        <taxon>Flavobacteriia</taxon>
        <taxon>Flavobacteriales</taxon>
        <taxon>Flavobacteriaceae</taxon>
    </lineage>
</organism>
<dbReference type="OrthoDB" id="1203232at2"/>
<dbReference type="InterPro" id="IPR056944">
    <property type="entry name" value="Tubby_C-like"/>
</dbReference>